<dbReference type="InterPro" id="IPR008271">
    <property type="entry name" value="Ser/Thr_kinase_AS"/>
</dbReference>
<organism evidence="8">
    <name type="scientific">Streptomyces sp. NBC_00008</name>
    <dbReference type="NCBI Taxonomy" id="2903610"/>
    <lineage>
        <taxon>Bacteria</taxon>
        <taxon>Bacillati</taxon>
        <taxon>Actinomycetota</taxon>
        <taxon>Actinomycetes</taxon>
        <taxon>Kitasatosporales</taxon>
        <taxon>Streptomycetaceae</taxon>
        <taxon>Streptomyces</taxon>
    </lineage>
</organism>
<dbReference type="InterPro" id="IPR017441">
    <property type="entry name" value="Protein_kinase_ATP_BS"/>
</dbReference>
<feature type="compositionally biased region" description="Basic and acidic residues" evidence="6">
    <location>
        <begin position="286"/>
        <end position="298"/>
    </location>
</feature>
<sequence>MIERPAPGTRTRIGPYRILGLLGTGGMGEVYLARPSGMPAGALVALKTVRLELDLDDGFRVRFRREIAAAAAVRSPRTAAFLGGDASSRTPWLATEYVPGPSLAEAVTRAGPLPEPVVRAMGAGLALALADMHAVRVLHRDLKPGNVLLGPDGPKVIDFGIAQAFDATQLTRTGVVVGSPGYISPEHVNGSAALVPASDVFCLGAVLAFAAAGRGPFDDSDMAAVIFRIARGDAELSGVPPLLREVISRCLDARPERRPGSRELAALLLPEGPSVPFPWTPGVREQQADYERAARECADSAPADPGPAPNAPPLPPGPPPVAFPLPEEAGTGGPRRAPQLVLAAVAVTVCLLLGYLLWPDPPAGGGGPGSGARSSGPGAGPSHAADTVGVRAVPRADGGRTGDFGKAATDQSVRPAGWKAWKSTVPGGTGDCSFAESALLCGGTKGLTALDAADGKRRWRVPKNAAEAVVAGFTKGTVYAFVGQALIGYRITDGAERWRTELPAGHTGSAAVQDGDTLFYVTAGSSPGTGRLAARRLTGDRGELWHKPYDGTRPVLVADDGRLVVVAGDTRIVDAATGTVKERLSANDFPCRDPVLRGRVLVCRASTGTGLAAMNDVNRPLEHRIIAGGIEVRGPVALTDDGTVVVSDDESLRAFSVAGDVPKWPTDRFADGGGAPSVAGDLVLAATGAGVGTYRRTDGEPENTTSYTGVPFPPKDPPQLLAIGDVVFLGFRDGTVVSGYVP</sequence>
<dbReference type="InterPro" id="IPR011009">
    <property type="entry name" value="Kinase-like_dom_sf"/>
</dbReference>
<dbReference type="GO" id="GO:0005524">
    <property type="term" value="F:ATP binding"/>
    <property type="evidence" value="ECO:0007669"/>
    <property type="project" value="UniProtKB-UniRule"/>
</dbReference>
<proteinExistence type="predicted"/>
<evidence type="ECO:0000256" key="6">
    <source>
        <dbReference type="SAM" id="MobiDB-lite"/>
    </source>
</evidence>
<feature type="binding site" evidence="5">
    <location>
        <position position="47"/>
    </location>
    <ligand>
        <name>ATP</name>
        <dbReference type="ChEBI" id="CHEBI:30616"/>
    </ligand>
</feature>
<accession>A0AAU2VQ92</accession>
<evidence type="ECO:0000256" key="1">
    <source>
        <dbReference type="ARBA" id="ARBA00022679"/>
    </source>
</evidence>
<dbReference type="Gene3D" id="3.30.200.20">
    <property type="entry name" value="Phosphorylase Kinase, domain 1"/>
    <property type="match status" value="1"/>
</dbReference>
<feature type="region of interest" description="Disordered" evidence="6">
    <location>
        <begin position="693"/>
        <end position="713"/>
    </location>
</feature>
<dbReference type="Pfam" id="PF13360">
    <property type="entry name" value="PQQ_2"/>
    <property type="match status" value="1"/>
</dbReference>
<keyword evidence="2 5" id="KW-0547">Nucleotide-binding</keyword>
<evidence type="ECO:0000256" key="5">
    <source>
        <dbReference type="PROSITE-ProRule" id="PRU10141"/>
    </source>
</evidence>
<dbReference type="Gene3D" id="1.10.510.10">
    <property type="entry name" value="Transferase(Phosphotransferase) domain 1"/>
    <property type="match status" value="1"/>
</dbReference>
<keyword evidence="4 5" id="KW-0067">ATP-binding</keyword>
<dbReference type="CDD" id="cd14014">
    <property type="entry name" value="STKc_PknB_like"/>
    <property type="match status" value="1"/>
</dbReference>
<keyword evidence="1" id="KW-0808">Transferase</keyword>
<evidence type="ECO:0000313" key="8">
    <source>
        <dbReference type="EMBL" id="WTW68692.1"/>
    </source>
</evidence>
<dbReference type="SUPFAM" id="SSF56112">
    <property type="entry name" value="Protein kinase-like (PK-like)"/>
    <property type="match status" value="1"/>
</dbReference>
<dbReference type="SMART" id="SM00220">
    <property type="entry name" value="S_TKc"/>
    <property type="match status" value="1"/>
</dbReference>
<dbReference type="InterPro" id="IPR002372">
    <property type="entry name" value="PQQ_rpt_dom"/>
</dbReference>
<dbReference type="Gene3D" id="2.130.10.10">
    <property type="entry name" value="YVTN repeat-like/Quinoprotein amine dehydrogenase"/>
    <property type="match status" value="1"/>
</dbReference>
<feature type="domain" description="Protein kinase" evidence="7">
    <location>
        <begin position="16"/>
        <end position="280"/>
    </location>
</feature>
<dbReference type="EMBL" id="CP108313">
    <property type="protein sequence ID" value="WTW68692.1"/>
    <property type="molecule type" value="Genomic_DNA"/>
</dbReference>
<feature type="compositionally biased region" description="Pro residues" evidence="6">
    <location>
        <begin position="304"/>
        <end position="323"/>
    </location>
</feature>
<dbReference type="GO" id="GO:0004674">
    <property type="term" value="F:protein serine/threonine kinase activity"/>
    <property type="evidence" value="ECO:0007669"/>
    <property type="project" value="TreeGrafter"/>
</dbReference>
<dbReference type="Pfam" id="PF00069">
    <property type="entry name" value="Pkinase"/>
    <property type="match status" value="1"/>
</dbReference>
<evidence type="ECO:0000256" key="2">
    <source>
        <dbReference type="ARBA" id="ARBA00022741"/>
    </source>
</evidence>
<dbReference type="InterPro" id="IPR015943">
    <property type="entry name" value="WD40/YVTN_repeat-like_dom_sf"/>
</dbReference>
<feature type="region of interest" description="Disordered" evidence="6">
    <location>
        <begin position="276"/>
        <end position="333"/>
    </location>
</feature>
<dbReference type="AlphaFoldDB" id="A0AAU2VQ92"/>
<reference evidence="8" key="1">
    <citation type="submission" date="2022-10" db="EMBL/GenBank/DDBJ databases">
        <title>The complete genomes of actinobacterial strains from the NBC collection.</title>
        <authorList>
            <person name="Joergensen T.S."/>
            <person name="Alvarez Arevalo M."/>
            <person name="Sterndorff E.B."/>
            <person name="Faurdal D."/>
            <person name="Vuksanovic O."/>
            <person name="Mourched A.-S."/>
            <person name="Charusanti P."/>
            <person name="Shaw S."/>
            <person name="Blin K."/>
            <person name="Weber T."/>
        </authorList>
    </citation>
    <scope>NUCLEOTIDE SEQUENCE</scope>
    <source>
        <strain evidence="8">NBC_00008</strain>
    </source>
</reference>
<dbReference type="PANTHER" id="PTHR43289:SF34">
    <property type="entry name" value="SERINE_THREONINE-PROTEIN KINASE YBDM-RELATED"/>
    <property type="match status" value="1"/>
</dbReference>
<dbReference type="PROSITE" id="PS00107">
    <property type="entry name" value="PROTEIN_KINASE_ATP"/>
    <property type="match status" value="1"/>
</dbReference>
<evidence type="ECO:0000256" key="3">
    <source>
        <dbReference type="ARBA" id="ARBA00022777"/>
    </source>
</evidence>
<dbReference type="InterPro" id="IPR000719">
    <property type="entry name" value="Prot_kinase_dom"/>
</dbReference>
<dbReference type="PROSITE" id="PS50011">
    <property type="entry name" value="PROTEIN_KINASE_DOM"/>
    <property type="match status" value="1"/>
</dbReference>
<dbReference type="PANTHER" id="PTHR43289">
    <property type="entry name" value="MITOGEN-ACTIVATED PROTEIN KINASE KINASE KINASE 20-RELATED"/>
    <property type="match status" value="1"/>
</dbReference>
<feature type="compositionally biased region" description="Low complexity" evidence="6">
    <location>
        <begin position="371"/>
        <end position="385"/>
    </location>
</feature>
<evidence type="ECO:0000259" key="7">
    <source>
        <dbReference type="PROSITE" id="PS50011"/>
    </source>
</evidence>
<dbReference type="InterPro" id="IPR011047">
    <property type="entry name" value="Quinoprotein_ADH-like_sf"/>
</dbReference>
<dbReference type="SUPFAM" id="SSF50998">
    <property type="entry name" value="Quinoprotein alcohol dehydrogenase-like"/>
    <property type="match status" value="1"/>
</dbReference>
<evidence type="ECO:0000256" key="4">
    <source>
        <dbReference type="ARBA" id="ARBA00022840"/>
    </source>
</evidence>
<feature type="region of interest" description="Disordered" evidence="6">
    <location>
        <begin position="364"/>
        <end position="386"/>
    </location>
</feature>
<protein>
    <submittedName>
        <fullName evidence="8">Serine/threonine-protein kinase</fullName>
    </submittedName>
</protein>
<dbReference type="PROSITE" id="PS00108">
    <property type="entry name" value="PROTEIN_KINASE_ST"/>
    <property type="match status" value="1"/>
</dbReference>
<name>A0AAU2VQ92_9ACTN</name>
<keyword evidence="3 8" id="KW-0418">Kinase</keyword>
<gene>
    <name evidence="8" type="ORF">OG398_10660</name>
</gene>